<name>A0A6M7WM25_RHILI</name>
<dbReference type="Proteomes" id="UP000503017">
    <property type="component" value="Chromosome"/>
</dbReference>
<proteinExistence type="predicted"/>
<evidence type="ECO:0000313" key="2">
    <source>
        <dbReference type="Proteomes" id="UP000503017"/>
    </source>
</evidence>
<organism evidence="1 2">
    <name type="scientific">Mesorhizobium loti R88b</name>
    <dbReference type="NCBI Taxonomy" id="935548"/>
    <lineage>
        <taxon>Bacteria</taxon>
        <taxon>Pseudomonadati</taxon>
        <taxon>Pseudomonadota</taxon>
        <taxon>Alphaproteobacteria</taxon>
        <taxon>Hyphomicrobiales</taxon>
        <taxon>Phyllobacteriaceae</taxon>
        <taxon>Mesorhizobium</taxon>
    </lineage>
</organism>
<accession>A0A6M7WM25</accession>
<dbReference type="AlphaFoldDB" id="A0A6M7WM25"/>
<dbReference type="EMBL" id="CP033367">
    <property type="protein sequence ID" value="QKD03492.1"/>
    <property type="molecule type" value="Genomic_DNA"/>
</dbReference>
<protein>
    <submittedName>
        <fullName evidence="1">DUF768 domain-containing protein</fullName>
    </submittedName>
</protein>
<dbReference type="RefSeq" id="WP_027029343.1">
    <property type="nucleotide sequence ID" value="NZ_CP033367.1"/>
</dbReference>
<reference evidence="1 2" key="1">
    <citation type="submission" date="2018-10" db="EMBL/GenBank/DDBJ databases">
        <authorList>
            <person name="Perry B.J."/>
            <person name="Sullivan J.T."/>
            <person name="Murphy R.J.T."/>
            <person name="Ramsay J.P."/>
            <person name="Ronson C.W."/>
        </authorList>
    </citation>
    <scope>NUCLEOTIDE SEQUENCE [LARGE SCALE GENOMIC DNA]</scope>
    <source>
        <strain evidence="1 2">R88b</strain>
    </source>
</reference>
<evidence type="ECO:0000313" key="1">
    <source>
        <dbReference type="EMBL" id="QKD03492.1"/>
    </source>
</evidence>
<sequence length="72" mass="7718">MSARGINFLDNWMAEQLPETATGDPVVISDLADKAMKAADKAGILTTEISEEVPSVFEVIAEAMDHREGDAP</sequence>
<gene>
    <name evidence="1" type="ORF">EB235_19985</name>
</gene>